<organism evidence="2 3">
    <name type="scientific">Melipona bicolor</name>
    <dbReference type="NCBI Taxonomy" id="60889"/>
    <lineage>
        <taxon>Eukaryota</taxon>
        <taxon>Metazoa</taxon>
        <taxon>Ecdysozoa</taxon>
        <taxon>Arthropoda</taxon>
        <taxon>Hexapoda</taxon>
        <taxon>Insecta</taxon>
        <taxon>Pterygota</taxon>
        <taxon>Neoptera</taxon>
        <taxon>Endopterygota</taxon>
        <taxon>Hymenoptera</taxon>
        <taxon>Apocrita</taxon>
        <taxon>Aculeata</taxon>
        <taxon>Apoidea</taxon>
        <taxon>Anthophila</taxon>
        <taxon>Apidae</taxon>
        <taxon>Melipona</taxon>
    </lineage>
</organism>
<proteinExistence type="predicted"/>
<gene>
    <name evidence="2" type="ORF">K0M31_006343</name>
</gene>
<keyword evidence="3" id="KW-1185">Reference proteome</keyword>
<dbReference type="EMBL" id="JAHYIQ010000017">
    <property type="protein sequence ID" value="KAK1125006.1"/>
    <property type="molecule type" value="Genomic_DNA"/>
</dbReference>
<keyword evidence="1" id="KW-0472">Membrane</keyword>
<evidence type="ECO:0000313" key="2">
    <source>
        <dbReference type="EMBL" id="KAK1125006.1"/>
    </source>
</evidence>
<keyword evidence="1" id="KW-1133">Transmembrane helix</keyword>
<keyword evidence="1" id="KW-0812">Transmembrane</keyword>
<sequence>MSRVQRSGPAISGDIEKEERPARGALVAGVGRWCSKVTVRERLNRGERADGSDDGGDGSTVVVVVVVIVVVASTTTTTTKILIERRGLG</sequence>
<evidence type="ECO:0000313" key="3">
    <source>
        <dbReference type="Proteomes" id="UP001177670"/>
    </source>
</evidence>
<reference evidence="2" key="1">
    <citation type="submission" date="2021-10" db="EMBL/GenBank/DDBJ databases">
        <title>Melipona bicolor Genome sequencing and assembly.</title>
        <authorList>
            <person name="Araujo N.S."/>
            <person name="Arias M.C."/>
        </authorList>
    </citation>
    <scope>NUCLEOTIDE SEQUENCE</scope>
    <source>
        <strain evidence="2">USP_2M_L1-L4_2017</strain>
        <tissue evidence="2">Whole body</tissue>
    </source>
</reference>
<dbReference type="Proteomes" id="UP001177670">
    <property type="component" value="Unassembled WGS sequence"/>
</dbReference>
<protein>
    <submittedName>
        <fullName evidence="2">Uncharacterized protein</fullName>
    </submittedName>
</protein>
<feature type="transmembrane region" description="Helical" evidence="1">
    <location>
        <begin position="61"/>
        <end position="83"/>
    </location>
</feature>
<name>A0AA40KLT4_9HYME</name>
<dbReference type="AlphaFoldDB" id="A0AA40KLT4"/>
<comment type="caution">
    <text evidence="2">The sequence shown here is derived from an EMBL/GenBank/DDBJ whole genome shotgun (WGS) entry which is preliminary data.</text>
</comment>
<evidence type="ECO:0000256" key="1">
    <source>
        <dbReference type="SAM" id="Phobius"/>
    </source>
</evidence>
<accession>A0AA40KLT4</accession>